<sequence length="286" mass="32994">MKIKMTFLSLLIMAQGADAGFGLYDQLPEQVMLANTYIPHHNELELSHYRVSEKLDGIRGVWDGRHLRTRNGTLLHAPQWFLRQLPSFPVEGELWAGRGQFHVVQQTILDQHPSPTSWQQISFMLFDIPFGIGPYHQRYEKIKSWLLSQPDIPNIHLIQQLAVTSHKALNQLMQHITNAKGEGLMLRDWNAVYHAGRSDTLLKMKPYRDDEAQVIGYKNGKGKYQHQVGSLLVRNRSGVEFYIGSGLTDQQRASPPAIGSWITYRYDRLTVKGKPRFARFLRERLH</sequence>
<dbReference type="Gene3D" id="3.30.470.30">
    <property type="entry name" value="DNA ligase/mRNA capping enzyme"/>
    <property type="match status" value="1"/>
</dbReference>
<keyword evidence="2 9" id="KW-0436">Ligase</keyword>
<dbReference type="InterPro" id="IPR029319">
    <property type="entry name" value="DNA_ligase_OB"/>
</dbReference>
<dbReference type="GO" id="GO:0006281">
    <property type="term" value="P:DNA repair"/>
    <property type="evidence" value="ECO:0007669"/>
    <property type="project" value="UniProtKB-KW"/>
</dbReference>
<dbReference type="InterPro" id="IPR050326">
    <property type="entry name" value="NAD_dep_DNA_ligaseB"/>
</dbReference>
<organism evidence="9 10">
    <name type="scientific">Vibrio ruber (strain DSM 16370 / JCM 11486 / BCRC 17186 / CECT 7878 / LMG 23124 / VR1)</name>
    <dbReference type="NCBI Taxonomy" id="1123498"/>
    <lineage>
        <taxon>Bacteria</taxon>
        <taxon>Pseudomonadati</taxon>
        <taxon>Pseudomonadota</taxon>
        <taxon>Gammaproteobacteria</taxon>
        <taxon>Vibrionales</taxon>
        <taxon>Vibrionaceae</taxon>
        <taxon>Vibrio</taxon>
    </lineage>
</organism>
<feature type="domain" description="ATP-dependent DNA ligase family profile" evidence="8">
    <location>
        <begin position="134"/>
        <end position="206"/>
    </location>
</feature>
<dbReference type="AlphaFoldDB" id="A0A1R4LK78"/>
<gene>
    <name evidence="9" type="primary">ligA_2</name>
    <name evidence="9" type="ORF">VR7878_01992</name>
</gene>
<dbReference type="PROSITE" id="PS50160">
    <property type="entry name" value="DNA_LIGASE_A3"/>
    <property type="match status" value="1"/>
</dbReference>
<name>A0A1R4LK78_VIBR1</name>
<keyword evidence="5" id="KW-0234">DNA repair</keyword>
<dbReference type="Gene3D" id="3.30.1490.70">
    <property type="match status" value="1"/>
</dbReference>
<keyword evidence="3" id="KW-0235">DNA replication</keyword>
<dbReference type="GO" id="GO:0003910">
    <property type="term" value="F:DNA ligase (ATP) activity"/>
    <property type="evidence" value="ECO:0007669"/>
    <property type="project" value="UniProtKB-EC"/>
</dbReference>
<dbReference type="GO" id="GO:0005524">
    <property type="term" value="F:ATP binding"/>
    <property type="evidence" value="ECO:0007669"/>
    <property type="project" value="InterPro"/>
</dbReference>
<protein>
    <submittedName>
        <fullName evidence="9">DNA ligase</fullName>
        <ecNumber evidence="9">6.5.1.1</ecNumber>
    </submittedName>
</protein>
<evidence type="ECO:0000313" key="10">
    <source>
        <dbReference type="Proteomes" id="UP000188276"/>
    </source>
</evidence>
<dbReference type="CDD" id="cd08041">
    <property type="entry name" value="OBF_kDNA_ligase_like"/>
    <property type="match status" value="1"/>
</dbReference>
<comment type="catalytic activity">
    <reaction evidence="6">
        <text>ATP + (deoxyribonucleotide)n-3'-hydroxyl + 5'-phospho-(deoxyribonucleotide)m = (deoxyribonucleotide)n+m + AMP + diphosphate.</text>
        <dbReference type="EC" id="6.5.1.1"/>
    </reaction>
</comment>
<dbReference type="PANTHER" id="PTHR47810:SF1">
    <property type="entry name" value="DNA LIGASE B"/>
    <property type="match status" value="1"/>
</dbReference>
<dbReference type="InterPro" id="IPR012310">
    <property type="entry name" value="DNA_ligase_ATP-dep_cent"/>
</dbReference>
<proteinExistence type="predicted"/>
<dbReference type="SUPFAM" id="SSF50249">
    <property type="entry name" value="Nucleic acid-binding proteins"/>
    <property type="match status" value="1"/>
</dbReference>
<dbReference type="CDD" id="cd07896">
    <property type="entry name" value="Adenylation_kDNA_ligase_like"/>
    <property type="match status" value="1"/>
</dbReference>
<dbReference type="SUPFAM" id="SSF56091">
    <property type="entry name" value="DNA ligase/mRNA capping enzyme, catalytic domain"/>
    <property type="match status" value="1"/>
</dbReference>
<evidence type="ECO:0000256" key="5">
    <source>
        <dbReference type="ARBA" id="ARBA00023204"/>
    </source>
</evidence>
<feature type="signal peptide" evidence="7">
    <location>
        <begin position="1"/>
        <end position="19"/>
    </location>
</feature>
<feature type="chain" id="PRO_5012593877" evidence="7">
    <location>
        <begin position="20"/>
        <end position="286"/>
    </location>
</feature>
<evidence type="ECO:0000256" key="3">
    <source>
        <dbReference type="ARBA" id="ARBA00022705"/>
    </source>
</evidence>
<dbReference type="PANTHER" id="PTHR47810">
    <property type="entry name" value="DNA LIGASE"/>
    <property type="match status" value="1"/>
</dbReference>
<dbReference type="EMBL" id="FULE01000028">
    <property type="protein sequence ID" value="SJN56858.1"/>
    <property type="molecule type" value="Genomic_DNA"/>
</dbReference>
<dbReference type="GO" id="GO:0006260">
    <property type="term" value="P:DNA replication"/>
    <property type="evidence" value="ECO:0007669"/>
    <property type="project" value="UniProtKB-KW"/>
</dbReference>
<dbReference type="NCBIfam" id="NF006592">
    <property type="entry name" value="PRK09125.1"/>
    <property type="match status" value="1"/>
</dbReference>
<keyword evidence="7" id="KW-0732">Signal</keyword>
<dbReference type="STRING" id="1123498.VR7878_01992"/>
<dbReference type="InterPro" id="IPR012340">
    <property type="entry name" value="NA-bd_OB-fold"/>
</dbReference>
<evidence type="ECO:0000313" key="9">
    <source>
        <dbReference type="EMBL" id="SJN56858.1"/>
    </source>
</evidence>
<dbReference type="Gene3D" id="2.40.50.140">
    <property type="entry name" value="Nucleic acid-binding proteins"/>
    <property type="match status" value="1"/>
</dbReference>
<evidence type="ECO:0000256" key="4">
    <source>
        <dbReference type="ARBA" id="ARBA00022763"/>
    </source>
</evidence>
<dbReference type="Proteomes" id="UP000188276">
    <property type="component" value="Unassembled WGS sequence"/>
</dbReference>
<dbReference type="Pfam" id="PF01068">
    <property type="entry name" value="DNA_ligase_A_M"/>
    <property type="match status" value="1"/>
</dbReference>
<dbReference type="OrthoDB" id="9782700at2"/>
<evidence type="ECO:0000256" key="2">
    <source>
        <dbReference type="ARBA" id="ARBA00022598"/>
    </source>
</evidence>
<dbReference type="EC" id="6.5.1.1" evidence="9"/>
<dbReference type="RefSeq" id="WP_077335830.1">
    <property type="nucleotide sequence ID" value="NZ_FULE01000028.1"/>
</dbReference>
<evidence type="ECO:0000256" key="7">
    <source>
        <dbReference type="SAM" id="SignalP"/>
    </source>
</evidence>
<evidence type="ECO:0000259" key="8">
    <source>
        <dbReference type="PROSITE" id="PS50160"/>
    </source>
</evidence>
<dbReference type="GO" id="GO:0006310">
    <property type="term" value="P:DNA recombination"/>
    <property type="evidence" value="ECO:0007669"/>
    <property type="project" value="InterPro"/>
</dbReference>
<evidence type="ECO:0000256" key="1">
    <source>
        <dbReference type="ARBA" id="ARBA00001968"/>
    </source>
</evidence>
<comment type="cofactor">
    <cofactor evidence="1">
        <name>a divalent metal cation</name>
        <dbReference type="ChEBI" id="CHEBI:60240"/>
    </cofactor>
</comment>
<accession>A0A1R4LK78</accession>
<evidence type="ECO:0000256" key="6">
    <source>
        <dbReference type="ARBA" id="ARBA00034003"/>
    </source>
</evidence>
<keyword evidence="10" id="KW-1185">Reference proteome</keyword>
<dbReference type="Pfam" id="PF14743">
    <property type="entry name" value="DNA_ligase_OB_2"/>
    <property type="match status" value="1"/>
</dbReference>
<reference evidence="10" key="1">
    <citation type="submission" date="2017-02" db="EMBL/GenBank/DDBJ databases">
        <authorList>
            <person name="Rodrigo-Torres L."/>
            <person name="Arahal R.D."/>
            <person name="Lucena T."/>
        </authorList>
    </citation>
    <scope>NUCLEOTIDE SEQUENCE [LARGE SCALE GENOMIC DNA]</scope>
    <source>
        <strain evidence="10">CECT 7878</strain>
    </source>
</reference>
<keyword evidence="4" id="KW-0227">DNA damage</keyword>